<dbReference type="PANTHER" id="PTHR39160:SF4">
    <property type="entry name" value="RESUSCITATION-PROMOTING FACTOR RPFB"/>
    <property type="match status" value="1"/>
</dbReference>
<dbReference type="CDD" id="cd22786">
    <property type="entry name" value="DPBB_YuiC-like"/>
    <property type="match status" value="1"/>
</dbReference>
<feature type="compositionally biased region" description="Low complexity" evidence="2">
    <location>
        <begin position="309"/>
        <end position="324"/>
    </location>
</feature>
<keyword evidence="3" id="KW-1133">Transmembrane helix</keyword>
<dbReference type="Pfam" id="PF03990">
    <property type="entry name" value="DUF348"/>
    <property type="match status" value="3"/>
</dbReference>
<dbReference type="SMART" id="SM01208">
    <property type="entry name" value="G5"/>
    <property type="match status" value="1"/>
</dbReference>
<evidence type="ECO:0000256" key="2">
    <source>
        <dbReference type="SAM" id="MobiDB-lite"/>
    </source>
</evidence>
<accession>A0ABW2K857</accession>
<dbReference type="InterPro" id="IPR036908">
    <property type="entry name" value="RlpA-like_sf"/>
</dbReference>
<dbReference type="PROSITE" id="PS51109">
    <property type="entry name" value="G5"/>
    <property type="match status" value="1"/>
</dbReference>
<feature type="transmembrane region" description="Helical" evidence="3">
    <location>
        <begin position="12"/>
        <end position="34"/>
    </location>
</feature>
<keyword evidence="3" id="KW-0472">Membrane</keyword>
<dbReference type="EMBL" id="JBHTBY010000016">
    <property type="protein sequence ID" value="MFC7322327.1"/>
    <property type="molecule type" value="Genomic_DNA"/>
</dbReference>
<feature type="compositionally biased region" description="Basic and acidic residues" evidence="2">
    <location>
        <begin position="287"/>
        <end position="308"/>
    </location>
</feature>
<keyword evidence="1" id="KW-0732">Signal</keyword>
<dbReference type="Pfam" id="PF06725">
    <property type="entry name" value="3D"/>
    <property type="match status" value="1"/>
</dbReference>
<evidence type="ECO:0000256" key="1">
    <source>
        <dbReference type="ARBA" id="ARBA00022729"/>
    </source>
</evidence>
<evidence type="ECO:0000313" key="5">
    <source>
        <dbReference type="EMBL" id="MFC7322327.1"/>
    </source>
</evidence>
<gene>
    <name evidence="5" type="ORF">ACFQMN_15785</name>
</gene>
<dbReference type="Gene3D" id="2.40.40.10">
    <property type="entry name" value="RlpA-like domain"/>
    <property type="match status" value="1"/>
</dbReference>
<evidence type="ECO:0000256" key="3">
    <source>
        <dbReference type="SAM" id="Phobius"/>
    </source>
</evidence>
<sequence length="426" mass="46412">MKLINNVRTVLSSVILWTFITSIVSITFLGFITYEATKASVKVTSDEGTEVVRTHAGTFGELLNELGISPQSYDEMSHELEDPLQFGMDVAYIESQALNVTIGDNTKRFYTTANTVGEFFEDHDLQVKEQDKVSHKSSETIHSNMDINIQKAVQITVDDGGDVQDVWTTASTVGDFLNEENITLDEMDKLNLGKEQGLKQGEQISITRLEKATEEVEENLGYSVITEKDPSLPEGEEKVVSTGTEGKVVKEYEIIIENGEEIKRELVHEDVIKESKDRIIAIGSKQKPSEKSSRSVADSKKKDSKSEPKAVASASSKTKTTSKGSQEKKNGKTLKMKATAYTADCTGCSGKTATGINLKADPNKKVIAVDPSIIPLGSEVWVEGYGNAIAGDTGGAIQGKKIDVHVPSKSEAYSFGNKTVEVKVLD</sequence>
<feature type="domain" description="G5" evidence="4">
    <location>
        <begin position="206"/>
        <end position="286"/>
    </location>
</feature>
<dbReference type="InterPro" id="IPR011098">
    <property type="entry name" value="G5_dom"/>
</dbReference>
<keyword evidence="3" id="KW-0812">Transmembrane</keyword>
<dbReference type="InterPro" id="IPR007137">
    <property type="entry name" value="DUF348"/>
</dbReference>
<protein>
    <submittedName>
        <fullName evidence="5">Ubiquitin-like domain-containing protein</fullName>
    </submittedName>
</protein>
<dbReference type="InterPro" id="IPR051933">
    <property type="entry name" value="Resuscitation_pf_RpfB"/>
</dbReference>
<dbReference type="Gene3D" id="2.20.230.10">
    <property type="entry name" value="Resuscitation-promoting factor rpfb"/>
    <property type="match status" value="1"/>
</dbReference>
<dbReference type="Pfam" id="PF07501">
    <property type="entry name" value="G5"/>
    <property type="match status" value="1"/>
</dbReference>
<dbReference type="InterPro" id="IPR010611">
    <property type="entry name" value="3D_dom"/>
</dbReference>
<feature type="region of interest" description="Disordered" evidence="2">
    <location>
        <begin position="282"/>
        <end position="331"/>
    </location>
</feature>
<evidence type="ECO:0000259" key="4">
    <source>
        <dbReference type="PROSITE" id="PS51109"/>
    </source>
</evidence>
<comment type="caution">
    <text evidence="5">The sequence shown here is derived from an EMBL/GenBank/DDBJ whole genome shotgun (WGS) entry which is preliminary data.</text>
</comment>
<organism evidence="5 6">
    <name type="scientific">Halobacillus campisalis</name>
    <dbReference type="NCBI Taxonomy" id="435909"/>
    <lineage>
        <taxon>Bacteria</taxon>
        <taxon>Bacillati</taxon>
        <taxon>Bacillota</taxon>
        <taxon>Bacilli</taxon>
        <taxon>Bacillales</taxon>
        <taxon>Bacillaceae</taxon>
        <taxon>Halobacillus</taxon>
    </lineage>
</organism>
<dbReference type="PANTHER" id="PTHR39160">
    <property type="entry name" value="CELL WALL-BINDING PROTEIN YOCH"/>
    <property type="match status" value="1"/>
</dbReference>
<name>A0ABW2K857_9BACI</name>
<keyword evidence="6" id="KW-1185">Reference proteome</keyword>
<dbReference type="SUPFAM" id="SSF50685">
    <property type="entry name" value="Barwin-like endoglucanases"/>
    <property type="match status" value="1"/>
</dbReference>
<evidence type="ECO:0000313" key="6">
    <source>
        <dbReference type="Proteomes" id="UP001596494"/>
    </source>
</evidence>
<proteinExistence type="predicted"/>
<dbReference type="Proteomes" id="UP001596494">
    <property type="component" value="Unassembled WGS sequence"/>
</dbReference>
<reference evidence="6" key="1">
    <citation type="journal article" date="2019" name="Int. J. Syst. Evol. Microbiol.">
        <title>The Global Catalogue of Microorganisms (GCM) 10K type strain sequencing project: providing services to taxonomists for standard genome sequencing and annotation.</title>
        <authorList>
            <consortium name="The Broad Institute Genomics Platform"/>
            <consortium name="The Broad Institute Genome Sequencing Center for Infectious Disease"/>
            <person name="Wu L."/>
            <person name="Ma J."/>
        </authorList>
    </citation>
    <scope>NUCLEOTIDE SEQUENCE [LARGE SCALE GENOMIC DNA]</scope>
    <source>
        <strain evidence="6">CCUG 73951</strain>
    </source>
</reference>
<dbReference type="RefSeq" id="WP_289217216.1">
    <property type="nucleotide sequence ID" value="NZ_JAPVRC010000014.1"/>
</dbReference>